<sequence>MEVKNRKLAAKLEDLIEESERYYEESDYEGFVEVSLKAWNVLPIPREIYDESYHIAEGLAEGYLLIGNHEEAIKWAEIMGNCDMERADDGAREFVLGKMLFESGDMENSREKFVLAMTKSEGRVFVNEPKKYIEFLKKK</sequence>
<organism evidence="1 2">
    <name type="scientific">Chryseobacterium rhizosphaerae</name>
    <dbReference type="NCBI Taxonomy" id="395937"/>
    <lineage>
        <taxon>Bacteria</taxon>
        <taxon>Pseudomonadati</taxon>
        <taxon>Bacteroidota</taxon>
        <taxon>Flavobacteriia</taxon>
        <taxon>Flavobacteriales</taxon>
        <taxon>Weeksellaceae</taxon>
        <taxon>Chryseobacterium group</taxon>
        <taxon>Chryseobacterium</taxon>
    </lineage>
</organism>
<evidence type="ECO:0000313" key="1">
    <source>
        <dbReference type="EMBL" id="MDR6525311.1"/>
    </source>
</evidence>
<dbReference type="EMBL" id="JAVDQY010000001">
    <property type="protein sequence ID" value="MDR6525311.1"/>
    <property type="molecule type" value="Genomic_DNA"/>
</dbReference>
<dbReference type="Proteomes" id="UP001184861">
    <property type="component" value="Unassembled WGS sequence"/>
</dbReference>
<dbReference type="RefSeq" id="WP_309944664.1">
    <property type="nucleotide sequence ID" value="NZ_JAVDQY010000001.1"/>
</dbReference>
<name>A0AAE3Y892_9FLAO</name>
<protein>
    <submittedName>
        <fullName evidence="1">Tetratricopeptide (TPR) repeat protein</fullName>
    </submittedName>
</protein>
<reference evidence="1" key="1">
    <citation type="submission" date="2023-07" db="EMBL/GenBank/DDBJ databases">
        <title>Sorghum-associated microbial communities from plants grown in Nebraska, USA.</title>
        <authorList>
            <person name="Schachtman D."/>
        </authorList>
    </citation>
    <scope>NUCLEOTIDE SEQUENCE</scope>
    <source>
        <strain evidence="1">DS2360</strain>
    </source>
</reference>
<gene>
    <name evidence="1" type="ORF">J2787_000681</name>
</gene>
<dbReference type="AlphaFoldDB" id="A0AAE3Y892"/>
<evidence type="ECO:0000313" key="2">
    <source>
        <dbReference type="Proteomes" id="UP001184861"/>
    </source>
</evidence>
<accession>A0AAE3Y892</accession>
<proteinExistence type="predicted"/>
<comment type="caution">
    <text evidence="1">The sequence shown here is derived from an EMBL/GenBank/DDBJ whole genome shotgun (WGS) entry which is preliminary data.</text>
</comment>